<comment type="similarity">
    <text evidence="3">Belongs to the vitamin-B12 independent methionine synthase family.</text>
</comment>
<dbReference type="AlphaFoldDB" id="A0AAJ0BWQ5"/>
<dbReference type="PANTHER" id="PTHR30519">
    <property type="entry name" value="5-METHYLTETRAHYDROPTEROYLTRIGLUTAMATE--HOMOCYSTEINE METHYLTRANSFERASE"/>
    <property type="match status" value="1"/>
</dbReference>
<evidence type="ECO:0000256" key="1">
    <source>
        <dbReference type="ARBA" id="ARBA00002777"/>
    </source>
</evidence>
<dbReference type="SUPFAM" id="SSF51726">
    <property type="entry name" value="UROD/MetE-like"/>
    <property type="match status" value="2"/>
</dbReference>
<dbReference type="CDD" id="cd03311">
    <property type="entry name" value="CIMS_C_terminal_like"/>
    <property type="match status" value="1"/>
</dbReference>
<feature type="binding site" evidence="14">
    <location>
        <position position="663"/>
    </location>
    <ligand>
        <name>Zn(2+)</name>
        <dbReference type="ChEBI" id="CHEBI:29105"/>
        <label>1</label>
        <note>catalytic</note>
    </ligand>
</feature>
<evidence type="ECO:0000256" key="10">
    <source>
        <dbReference type="ARBA" id="ARBA00023167"/>
    </source>
</evidence>
<dbReference type="NCBIfam" id="NF003556">
    <property type="entry name" value="PRK05222.1"/>
    <property type="match status" value="1"/>
</dbReference>
<dbReference type="InterPro" id="IPR006276">
    <property type="entry name" value="Cobalamin-indep_Met_synthase"/>
</dbReference>
<evidence type="ECO:0000259" key="17">
    <source>
        <dbReference type="Pfam" id="PF01717"/>
    </source>
</evidence>
<feature type="binding site" evidence="13">
    <location>
        <position position="494"/>
    </location>
    <ligand>
        <name>L-methionine</name>
        <dbReference type="ChEBI" id="CHEBI:57844"/>
    </ligand>
</feature>
<keyword evidence="20" id="KW-1185">Reference proteome</keyword>
<feature type="domain" description="Cobalamin-independent methionine synthase MetE N-terminal" evidence="18">
    <location>
        <begin position="4"/>
        <end position="318"/>
    </location>
</feature>
<evidence type="ECO:0000256" key="15">
    <source>
        <dbReference type="PIRSR" id="PIRSR000382-3"/>
    </source>
</evidence>
<comment type="cofactor">
    <cofactor evidence="14">
        <name>Zn(2+)</name>
        <dbReference type="ChEBI" id="CHEBI:29105"/>
    </cofactor>
    <text evidence="14">Binds 2 Zn(2+) ions per subunit.</text>
</comment>
<dbReference type="FunFam" id="3.20.20.210:FF:000003">
    <property type="entry name" value="5-methyltetrahydropteroyltriglutamate--homocysteine methyltransferase"/>
    <property type="match status" value="1"/>
</dbReference>
<evidence type="ECO:0000256" key="11">
    <source>
        <dbReference type="ARBA" id="ARBA00030765"/>
    </source>
</evidence>
<dbReference type="InterPro" id="IPR002629">
    <property type="entry name" value="Met_Synth_C/arc"/>
</dbReference>
<feature type="binding site" evidence="14">
    <location>
        <position position="676"/>
    </location>
    <ligand>
        <name>Zn(2+)</name>
        <dbReference type="ChEBI" id="CHEBI:29105"/>
        <label>1</label>
        <note>catalytic</note>
    </ligand>
</feature>
<evidence type="ECO:0000256" key="3">
    <source>
        <dbReference type="ARBA" id="ARBA00009553"/>
    </source>
</evidence>
<evidence type="ECO:0000256" key="9">
    <source>
        <dbReference type="ARBA" id="ARBA00022833"/>
    </source>
</evidence>
<proteinExistence type="inferred from homology"/>
<evidence type="ECO:0000256" key="8">
    <source>
        <dbReference type="ARBA" id="ARBA00022723"/>
    </source>
</evidence>
<feature type="binding site" evidence="14">
    <location>
        <position position="654"/>
    </location>
    <ligand>
        <name>Zn(2+)</name>
        <dbReference type="ChEBI" id="CHEBI:29105"/>
        <label>1</label>
        <note>catalytic</note>
    </ligand>
</feature>
<comment type="caution">
    <text evidence="19">The sequence shown here is derived from an EMBL/GenBank/DDBJ whole genome shotgun (WGS) entry which is preliminary data.</text>
</comment>
<dbReference type="GO" id="GO:0032259">
    <property type="term" value="P:methylation"/>
    <property type="evidence" value="ECO:0007669"/>
    <property type="project" value="UniProtKB-KW"/>
</dbReference>
<dbReference type="Gene3D" id="3.20.20.210">
    <property type="match status" value="2"/>
</dbReference>
<keyword evidence="8 14" id="KW-0479">Metal-binding</keyword>
<evidence type="ECO:0000313" key="19">
    <source>
        <dbReference type="EMBL" id="KAK1765878.1"/>
    </source>
</evidence>
<gene>
    <name evidence="19" type="ORF">QBC33DRAFT_542780</name>
</gene>
<accession>A0AAJ0BWQ5</accession>
<dbReference type="Pfam" id="PF01717">
    <property type="entry name" value="Meth_synt_2"/>
    <property type="match status" value="1"/>
</dbReference>
<dbReference type="NCBIfam" id="TIGR01371">
    <property type="entry name" value="met_syn_B12ind"/>
    <property type="match status" value="1"/>
</dbReference>
<evidence type="ECO:0000256" key="2">
    <source>
        <dbReference type="ARBA" id="ARBA00004681"/>
    </source>
</evidence>
<evidence type="ECO:0000256" key="7">
    <source>
        <dbReference type="ARBA" id="ARBA00022679"/>
    </source>
</evidence>
<reference evidence="19" key="1">
    <citation type="submission" date="2023-06" db="EMBL/GenBank/DDBJ databases">
        <title>Genome-scale phylogeny and comparative genomics of the fungal order Sordariales.</title>
        <authorList>
            <consortium name="Lawrence Berkeley National Laboratory"/>
            <person name="Hensen N."/>
            <person name="Bonometti L."/>
            <person name="Westerberg I."/>
            <person name="Brannstrom I.O."/>
            <person name="Guillou S."/>
            <person name="Cros-Aarteil S."/>
            <person name="Calhoun S."/>
            <person name="Haridas S."/>
            <person name="Kuo A."/>
            <person name="Mondo S."/>
            <person name="Pangilinan J."/>
            <person name="Riley R."/>
            <person name="Labutti K."/>
            <person name="Andreopoulos B."/>
            <person name="Lipzen A."/>
            <person name="Chen C."/>
            <person name="Yanf M."/>
            <person name="Daum C."/>
            <person name="Ng V."/>
            <person name="Clum A."/>
            <person name="Steindorff A."/>
            <person name="Ohm R."/>
            <person name="Martin F."/>
            <person name="Silar P."/>
            <person name="Natvig D."/>
            <person name="Lalanne C."/>
            <person name="Gautier V."/>
            <person name="Ament-Velasquez S.L."/>
            <person name="Kruys A."/>
            <person name="Hutchinson M.I."/>
            <person name="Powell A.J."/>
            <person name="Barry K."/>
            <person name="Miller A.N."/>
            <person name="Grigoriev I.V."/>
            <person name="Debuchy R."/>
            <person name="Gladieux P."/>
            <person name="Thoren M.H."/>
            <person name="Johannesson H."/>
        </authorList>
    </citation>
    <scope>NUCLEOTIDE SEQUENCE</scope>
    <source>
        <strain evidence="19">8032-3</strain>
    </source>
</reference>
<dbReference type="HAMAP" id="MF_00172">
    <property type="entry name" value="Meth_synth"/>
    <property type="match status" value="1"/>
</dbReference>
<organism evidence="19 20">
    <name type="scientific">Phialemonium atrogriseum</name>
    <dbReference type="NCBI Taxonomy" id="1093897"/>
    <lineage>
        <taxon>Eukaryota</taxon>
        <taxon>Fungi</taxon>
        <taxon>Dikarya</taxon>
        <taxon>Ascomycota</taxon>
        <taxon>Pezizomycotina</taxon>
        <taxon>Sordariomycetes</taxon>
        <taxon>Sordariomycetidae</taxon>
        <taxon>Cephalothecales</taxon>
        <taxon>Cephalothecaceae</taxon>
        <taxon>Phialemonium</taxon>
    </lineage>
</organism>
<dbReference type="CDD" id="cd03312">
    <property type="entry name" value="CIMS_N_terminal_like"/>
    <property type="match status" value="1"/>
</dbReference>
<evidence type="ECO:0000256" key="13">
    <source>
        <dbReference type="PIRSR" id="PIRSR000382-1"/>
    </source>
</evidence>
<feature type="active site" description="Proton donor" evidence="15">
    <location>
        <position position="705"/>
    </location>
</feature>
<evidence type="ECO:0000256" key="4">
    <source>
        <dbReference type="ARBA" id="ARBA00012034"/>
    </source>
</evidence>
<evidence type="ECO:0000313" key="20">
    <source>
        <dbReference type="Proteomes" id="UP001244011"/>
    </source>
</evidence>
<keyword evidence="6" id="KW-0028">Amino-acid biosynthesis</keyword>
<dbReference type="GO" id="GO:0008270">
    <property type="term" value="F:zinc ion binding"/>
    <property type="evidence" value="ECO:0007669"/>
    <property type="project" value="InterPro"/>
</dbReference>
<feature type="binding site" evidence="13">
    <location>
        <position position="609"/>
    </location>
    <ligand>
        <name>L-homocysteine</name>
        <dbReference type="ChEBI" id="CHEBI:58199"/>
    </ligand>
</feature>
<feature type="compositionally biased region" description="Basic and acidic residues" evidence="16">
    <location>
        <begin position="390"/>
        <end position="409"/>
    </location>
</feature>
<feature type="binding site" evidence="13">
    <location>
        <position position="120"/>
    </location>
    <ligand>
        <name>5-methyltetrahydropteroyltri-L-glutamate</name>
        <dbReference type="ChEBI" id="CHEBI:58207"/>
    </ligand>
</feature>
<feature type="domain" description="Cobalamin-independent methionine synthase MetE C-terminal/archaeal" evidence="17">
    <location>
        <begin position="436"/>
        <end position="759"/>
    </location>
</feature>
<sequence length="767" mass="86591">MVKSSVLGFPRIGALRDLKKANEAYWGDKISRADLLAEGKRLRLAHWKIQKDAGVDIIPSNDFAFYDHVLDHIQLFNAVPERYTSQKLDTLDEYFAMGRGHQKGGVDVPALEMVKWFDSNYHYVKPTLKDNQTFSLAKDPKPVREFLEAKQAGFHTRPVLLGPVSFLALGKADRGSSVDPITLLDKLVPVYVELLKALKAAGADSVQIDEPILVFDLKPEIKNAFKPAYEAIGALGSAAPSIVIATYFGDIAHNLDVLPAFSNLHGLHIDLVRSPEQLQAVIKQLGPKQILSAGVIDGRNIWKNNFQKSIELVQTAVEALGEDRVIVATSSSLLHVPHTLASEKKLPAEVFNWFSFAVEKCHDVSVLARAVTNPDSVRAELDANAATMKSRAESTRTNDPKVKERQAKVTPEMHNRQTPFEQRYAQQKKHLNLPLFPTTTIGSFPQTQQIRIQRNKFTKGEITTQQYDDFIKKEIEYAIQIQDELDLDVYVHGEPERNDMVQYFGERLEGYVFTTHAWVQSYGSRCVRPPIIVGDISRPAPMTVKESKYAASISKKPMKGMLTGPVTCLRWSFPRDDVHQSVQCQQLALALRDEVVDLEKNGIYVIQVDEPALREGLPLRKGSERDAYLRWAVDSFKLSTAGVEDSTQIHSHFCYSEFQDFFHAIAALDADVLSIENSKSDAKLLKVFIDEAYPRHIGPGVYDIHSPRVPVEDEFKQRIQEMLQYLRPEQLWINPDCGLKTRKWDEVKGALTHMVNAAKYFREQYKS</sequence>
<evidence type="ECO:0000256" key="5">
    <source>
        <dbReference type="ARBA" id="ARBA00022603"/>
    </source>
</evidence>
<dbReference type="EMBL" id="MU839013">
    <property type="protein sequence ID" value="KAK1765878.1"/>
    <property type="molecule type" value="Genomic_DNA"/>
</dbReference>
<feature type="binding site" evidence="13">
    <location>
        <position position="609"/>
    </location>
    <ligand>
        <name>L-methionine</name>
        <dbReference type="ChEBI" id="CHEBI:57844"/>
    </ligand>
</feature>
<dbReference type="RefSeq" id="XP_060282091.1">
    <property type="nucleotide sequence ID" value="XM_060428305.1"/>
</dbReference>
<comment type="function">
    <text evidence="1">Catalyzes the transfer of a methyl group from 5-methyltetrahydrofolate to homocysteine resulting in methionine formation.</text>
</comment>
<name>A0AAJ0BWQ5_9PEZI</name>
<dbReference type="Proteomes" id="UP001244011">
    <property type="component" value="Unassembled WGS sequence"/>
</dbReference>
<feature type="binding site" evidence="14">
    <location>
        <position position="737"/>
    </location>
    <ligand>
        <name>Zn(2+)</name>
        <dbReference type="ChEBI" id="CHEBI:29105"/>
        <label>1</label>
        <note>catalytic</note>
    </ligand>
</feature>
<dbReference type="GeneID" id="85311492"/>
<evidence type="ECO:0000256" key="12">
    <source>
        <dbReference type="ARBA" id="ARBA00031314"/>
    </source>
</evidence>
<feature type="binding site" evidence="13">
    <location>
        <begin position="525"/>
        <end position="526"/>
    </location>
    <ligand>
        <name>5-methyltetrahydropteroyltri-L-glutamate</name>
        <dbReference type="ChEBI" id="CHEBI:58207"/>
    </ligand>
</feature>
<dbReference type="InterPro" id="IPR038071">
    <property type="entry name" value="UROD/MetE-like_sf"/>
</dbReference>
<feature type="binding site" evidence="14">
    <location>
        <position position="652"/>
    </location>
    <ligand>
        <name>Zn(2+)</name>
        <dbReference type="ChEBI" id="CHEBI:29105"/>
        <label>1</label>
        <note>catalytic</note>
    </ligand>
</feature>
<feature type="binding site" evidence="13">
    <location>
        <begin position="441"/>
        <end position="443"/>
    </location>
    <ligand>
        <name>L-methionine</name>
        <dbReference type="ChEBI" id="CHEBI:57844"/>
    </ligand>
</feature>
<evidence type="ECO:0000256" key="16">
    <source>
        <dbReference type="SAM" id="MobiDB-lite"/>
    </source>
</evidence>
<evidence type="ECO:0000256" key="14">
    <source>
        <dbReference type="PIRSR" id="PIRSR000382-2"/>
    </source>
</evidence>
<comment type="pathway">
    <text evidence="2">Amino-acid biosynthesis; L-methionine biosynthesis via de novo pathway; L-methionine from L-homocysteine (MetE route): step 1/1.</text>
</comment>
<dbReference type="FunFam" id="3.20.20.210:FF:000002">
    <property type="entry name" value="5-methyltetrahydropteroyltriglutamate--homocysteine methyltransferase"/>
    <property type="match status" value="1"/>
</dbReference>
<evidence type="ECO:0000256" key="6">
    <source>
        <dbReference type="ARBA" id="ARBA00022605"/>
    </source>
</evidence>
<dbReference type="PIRSF" id="PIRSF000382">
    <property type="entry name" value="MeTrfase_B12_ind"/>
    <property type="match status" value="1"/>
</dbReference>
<dbReference type="EC" id="2.1.1.14" evidence="4"/>
<keyword evidence="10" id="KW-0486">Methionine biosynthesis</keyword>
<dbReference type="GO" id="GO:0003871">
    <property type="term" value="F:5-methyltetrahydropteroyltriglutamate-homocysteine S-methyltransferase activity"/>
    <property type="evidence" value="ECO:0007669"/>
    <property type="project" value="UniProtKB-EC"/>
</dbReference>
<keyword evidence="5 19" id="KW-0489">Methyltransferase</keyword>
<dbReference type="Pfam" id="PF08267">
    <property type="entry name" value="Meth_synt_1"/>
    <property type="match status" value="1"/>
</dbReference>
<keyword evidence="7" id="KW-0808">Transferase</keyword>
<feature type="binding site" evidence="13">
    <location>
        <begin position="441"/>
        <end position="443"/>
    </location>
    <ligand>
        <name>L-homocysteine</name>
        <dbReference type="ChEBI" id="CHEBI:58199"/>
    </ligand>
</feature>
<evidence type="ECO:0000259" key="18">
    <source>
        <dbReference type="Pfam" id="PF08267"/>
    </source>
</evidence>
<dbReference type="InterPro" id="IPR013215">
    <property type="entry name" value="Cbl-indep_Met_Synth_N"/>
</dbReference>
<feature type="binding site" evidence="13">
    <location>
        <position position="19"/>
    </location>
    <ligand>
        <name>5-methyltetrahydropteroyltri-L-glutamate</name>
        <dbReference type="ChEBI" id="CHEBI:58207"/>
    </ligand>
</feature>
<protein>
    <recommendedName>
        <fullName evidence="4">5-methyltetrahydropteroyltriglutamate--homocysteine S-methyltransferase</fullName>
        <ecNumber evidence="4">2.1.1.14</ecNumber>
    </recommendedName>
    <alternativeName>
        <fullName evidence="12">Cobalamin-independent methionine synthase</fullName>
    </alternativeName>
    <alternativeName>
        <fullName evidence="11">Methionine synthase, vitamin-B12 independent isozyme</fullName>
    </alternativeName>
</protein>
<feature type="region of interest" description="Disordered" evidence="16">
    <location>
        <begin position="385"/>
        <end position="409"/>
    </location>
</feature>
<feature type="binding site" evidence="13">
    <location>
        <position position="571"/>
    </location>
    <ligand>
        <name>5-methyltetrahydropteroyltri-L-glutamate</name>
        <dbReference type="ChEBI" id="CHEBI:58207"/>
    </ligand>
</feature>
<dbReference type="GO" id="GO:0071265">
    <property type="term" value="P:L-methionine biosynthetic process"/>
    <property type="evidence" value="ECO:0007669"/>
    <property type="project" value="UniProtKB-ARBA"/>
</dbReference>
<keyword evidence="9 14" id="KW-0862">Zinc</keyword>